<keyword evidence="3" id="KW-1185">Reference proteome</keyword>
<dbReference type="KEGG" id="ftj:FTUN_0929"/>
<gene>
    <name evidence="2" type="ORF">FTUN_0929</name>
</gene>
<organism evidence="2 3">
    <name type="scientific">Frigoriglobus tundricola</name>
    <dbReference type="NCBI Taxonomy" id="2774151"/>
    <lineage>
        <taxon>Bacteria</taxon>
        <taxon>Pseudomonadati</taxon>
        <taxon>Planctomycetota</taxon>
        <taxon>Planctomycetia</taxon>
        <taxon>Gemmatales</taxon>
        <taxon>Gemmataceae</taxon>
        <taxon>Frigoriglobus</taxon>
    </lineage>
</organism>
<evidence type="ECO:0000313" key="2">
    <source>
        <dbReference type="EMBL" id="QJW93423.1"/>
    </source>
</evidence>
<protein>
    <submittedName>
        <fullName evidence="2">Uncharacterized protein</fullName>
    </submittedName>
</protein>
<keyword evidence="1" id="KW-0732">Signal</keyword>
<dbReference type="AlphaFoldDB" id="A0A6M5YJI0"/>
<evidence type="ECO:0000313" key="3">
    <source>
        <dbReference type="Proteomes" id="UP000503447"/>
    </source>
</evidence>
<name>A0A6M5YJI0_9BACT</name>
<feature type="signal peptide" evidence="1">
    <location>
        <begin position="1"/>
        <end position="21"/>
    </location>
</feature>
<proteinExistence type="predicted"/>
<dbReference type="EMBL" id="CP053452">
    <property type="protein sequence ID" value="QJW93423.1"/>
    <property type="molecule type" value="Genomic_DNA"/>
</dbReference>
<accession>A0A6M5YJI0</accession>
<evidence type="ECO:0000256" key="1">
    <source>
        <dbReference type="SAM" id="SignalP"/>
    </source>
</evidence>
<reference evidence="3" key="1">
    <citation type="submission" date="2020-05" db="EMBL/GenBank/DDBJ databases">
        <title>Frigoriglobus tundricola gen. nov., sp. nov., a psychrotolerant cellulolytic planctomycete of the family Gemmataceae with two divergent copies of 16S rRNA gene.</title>
        <authorList>
            <person name="Kulichevskaya I.S."/>
            <person name="Ivanova A.A."/>
            <person name="Naumoff D.G."/>
            <person name="Beletsky A.V."/>
            <person name="Rijpstra W.I.C."/>
            <person name="Sinninghe Damste J.S."/>
            <person name="Mardanov A.V."/>
            <person name="Ravin N.V."/>
            <person name="Dedysh S.N."/>
        </authorList>
    </citation>
    <scope>NUCLEOTIDE SEQUENCE [LARGE SCALE GENOMIC DNA]</scope>
    <source>
        <strain evidence="3">PL17</strain>
    </source>
</reference>
<feature type="chain" id="PRO_5026688541" evidence="1">
    <location>
        <begin position="22"/>
        <end position="193"/>
    </location>
</feature>
<dbReference type="RefSeq" id="WP_171469613.1">
    <property type="nucleotide sequence ID" value="NZ_CP053452.2"/>
</dbReference>
<dbReference type="Proteomes" id="UP000503447">
    <property type="component" value="Chromosome"/>
</dbReference>
<sequence>MTIRAFLAALALATAALTGRAADDENPYKTAKVGDFATYTLVTKVAGINIDGTLVQTVTAKSDKEATVKVTGTITFGGNKQEIPAQEQKIDLTKPLDPTKGANLPGGADAKVEKGKEGKEKIKLNGKEYDCTWTTYKVKGKAMGQEIDADVKVWMSKAVPSGMAKMTMTAEIAGQKMDMTMELKETGSKKVKE</sequence>